<dbReference type="EMBL" id="JACAZE010000010">
    <property type="protein sequence ID" value="KAF7305635.1"/>
    <property type="molecule type" value="Genomic_DNA"/>
</dbReference>
<dbReference type="AlphaFoldDB" id="A0A8H6SXC2"/>
<dbReference type="SUPFAM" id="SSF52821">
    <property type="entry name" value="Rhodanese/Cell cycle control phosphatase"/>
    <property type="match status" value="1"/>
</dbReference>
<dbReference type="SMART" id="SM00450">
    <property type="entry name" value="RHOD"/>
    <property type="match status" value="1"/>
</dbReference>
<proteinExistence type="predicted"/>
<gene>
    <name evidence="3" type="ORF">HMN09_00817000</name>
</gene>
<dbReference type="Pfam" id="PF00581">
    <property type="entry name" value="Rhodanese"/>
    <property type="match status" value="1"/>
</dbReference>
<comment type="caution">
    <text evidence="3">The sequence shown here is derived from an EMBL/GenBank/DDBJ whole genome shotgun (WGS) entry which is preliminary data.</text>
</comment>
<dbReference type="Proteomes" id="UP000613580">
    <property type="component" value="Unassembled WGS sequence"/>
</dbReference>
<keyword evidence="4" id="KW-1185">Reference proteome</keyword>
<evidence type="ECO:0000256" key="1">
    <source>
        <dbReference type="SAM" id="MobiDB-lite"/>
    </source>
</evidence>
<dbReference type="PROSITE" id="PS50206">
    <property type="entry name" value="RHODANESE_3"/>
    <property type="match status" value="1"/>
</dbReference>
<name>A0A8H6SXC2_MYCCL</name>
<dbReference type="InterPro" id="IPR036873">
    <property type="entry name" value="Rhodanese-like_dom_sf"/>
</dbReference>
<reference evidence="3" key="1">
    <citation type="submission" date="2020-05" db="EMBL/GenBank/DDBJ databases">
        <title>Mycena genomes resolve the evolution of fungal bioluminescence.</title>
        <authorList>
            <person name="Tsai I.J."/>
        </authorList>
    </citation>
    <scope>NUCLEOTIDE SEQUENCE</scope>
    <source>
        <strain evidence="3">110903Hualien_Pintung</strain>
    </source>
</reference>
<evidence type="ECO:0000313" key="3">
    <source>
        <dbReference type="EMBL" id="KAF7305635.1"/>
    </source>
</evidence>
<feature type="domain" description="Rhodanese" evidence="2">
    <location>
        <begin position="220"/>
        <end position="318"/>
    </location>
</feature>
<dbReference type="OrthoDB" id="566238at2759"/>
<dbReference type="Gene3D" id="3.40.250.10">
    <property type="entry name" value="Rhodanese-like domain"/>
    <property type="match status" value="1"/>
</dbReference>
<dbReference type="InterPro" id="IPR001763">
    <property type="entry name" value="Rhodanese-like_dom"/>
</dbReference>
<feature type="compositionally biased region" description="Low complexity" evidence="1">
    <location>
        <begin position="1"/>
        <end position="19"/>
    </location>
</feature>
<protein>
    <submittedName>
        <fullName evidence="3">Rhodanese domain-containing protein</fullName>
    </submittedName>
</protein>
<accession>A0A8H6SXC2</accession>
<organism evidence="3 4">
    <name type="scientific">Mycena chlorophos</name>
    <name type="common">Agaric fungus</name>
    <name type="synonym">Agaricus chlorophos</name>
    <dbReference type="NCBI Taxonomy" id="658473"/>
    <lineage>
        <taxon>Eukaryota</taxon>
        <taxon>Fungi</taxon>
        <taxon>Dikarya</taxon>
        <taxon>Basidiomycota</taxon>
        <taxon>Agaricomycotina</taxon>
        <taxon>Agaricomycetes</taxon>
        <taxon>Agaricomycetidae</taxon>
        <taxon>Agaricales</taxon>
        <taxon>Marasmiineae</taxon>
        <taxon>Mycenaceae</taxon>
        <taxon>Mycena</taxon>
    </lineage>
</organism>
<feature type="region of interest" description="Disordered" evidence="1">
    <location>
        <begin position="1"/>
        <end position="25"/>
    </location>
</feature>
<evidence type="ECO:0000259" key="2">
    <source>
        <dbReference type="PROSITE" id="PS50206"/>
    </source>
</evidence>
<sequence>MSHRSSSTSTASIAPAESTQSEGPALRTLEDVRNHAALEVAMRAIGSRKTVDGVRMGVSLVLAKADDFDFLKRVAEHIRTELLLVHDFVFALATSGTPIGPNKSNTLMICGSPEHYVQRALLLASAKLIGRVVHSENEGHIWLASIKRISPSGLTAPSTDEVALWDVLHKAARPPMDPLSRPTGSHSAATRLALARAKLERLSPRKAFGELSMPSGSEHLHAPTLLVDIRPQAERERDGMIQSALFIERNDLEWRFDPQSDERLEIADRYDLRIIVIDGEGRASSLAAVALHEIGLLNATDVVGGYRAWIEAGLPVDIARFEEGLEEDLRSEPSVIRILN</sequence>
<evidence type="ECO:0000313" key="4">
    <source>
        <dbReference type="Proteomes" id="UP000613580"/>
    </source>
</evidence>